<evidence type="ECO:0000313" key="3">
    <source>
        <dbReference type="Proteomes" id="UP000176998"/>
    </source>
</evidence>
<dbReference type="Proteomes" id="UP000176998">
    <property type="component" value="Unassembled WGS sequence"/>
</dbReference>
<evidence type="ECO:0000313" key="2">
    <source>
        <dbReference type="EMBL" id="OHE91602.1"/>
    </source>
</evidence>
<feature type="non-terminal residue" evidence="2">
    <location>
        <position position="1"/>
    </location>
</feature>
<feature type="transmembrane region" description="Helical" evidence="1">
    <location>
        <begin position="24"/>
        <end position="41"/>
    </location>
</feature>
<evidence type="ECO:0000256" key="1">
    <source>
        <dbReference type="SAM" id="Phobius"/>
    </source>
</evidence>
<proteinExistence type="predicted"/>
<keyword evidence="1" id="KW-0812">Transmembrane</keyword>
<protein>
    <recommendedName>
        <fullName evidence="4">Transposase</fullName>
    </recommendedName>
</protein>
<keyword evidence="3" id="KW-1185">Reference proteome</keyword>
<sequence>FILLNNIITKYDINNEDLYNFNKISFIISIIIKLIVVTYINRYKKAKSI</sequence>
<dbReference type="GeneID" id="34566238"/>
<name>A0A1G4ARF5_9PEZI</name>
<organism evidence="2 3">
    <name type="scientific">Colletotrichum orchidophilum</name>
    <dbReference type="NCBI Taxonomy" id="1209926"/>
    <lineage>
        <taxon>Eukaryota</taxon>
        <taxon>Fungi</taxon>
        <taxon>Dikarya</taxon>
        <taxon>Ascomycota</taxon>
        <taxon>Pezizomycotina</taxon>
        <taxon>Sordariomycetes</taxon>
        <taxon>Hypocreomycetidae</taxon>
        <taxon>Glomerellales</taxon>
        <taxon>Glomerellaceae</taxon>
        <taxon>Colletotrichum</taxon>
    </lineage>
</organism>
<accession>A0A1G4ARF5</accession>
<dbReference type="AlphaFoldDB" id="A0A1G4ARF5"/>
<keyword evidence="1" id="KW-1133">Transmembrane helix</keyword>
<comment type="caution">
    <text evidence="2">The sequence shown here is derived from an EMBL/GenBank/DDBJ whole genome shotgun (WGS) entry which is preliminary data.</text>
</comment>
<dbReference type="EMBL" id="MJBS01000178">
    <property type="protein sequence ID" value="OHE91602.1"/>
    <property type="molecule type" value="Genomic_DNA"/>
</dbReference>
<reference evidence="2 3" key="1">
    <citation type="submission" date="2016-09" db="EMBL/GenBank/DDBJ databases">
        <authorList>
            <person name="Capua I."/>
            <person name="De Benedictis P."/>
            <person name="Joannis T."/>
            <person name="Lombin L.H."/>
            <person name="Cattoli G."/>
        </authorList>
    </citation>
    <scope>NUCLEOTIDE SEQUENCE [LARGE SCALE GENOMIC DNA]</scope>
    <source>
        <strain evidence="2 3">IMI 309357</strain>
    </source>
</reference>
<keyword evidence="1" id="KW-0472">Membrane</keyword>
<evidence type="ECO:0008006" key="4">
    <source>
        <dbReference type="Google" id="ProtNLM"/>
    </source>
</evidence>
<dbReference type="RefSeq" id="XP_022468774.1">
    <property type="nucleotide sequence ID" value="XM_022624728.1"/>
</dbReference>
<gene>
    <name evidence="2" type="ORF">CORC01_13111</name>
</gene>